<evidence type="ECO:0000256" key="1">
    <source>
        <dbReference type="SAM" id="Phobius"/>
    </source>
</evidence>
<sequence length="87" mass="9722">MIRGISRQIIEVKETGNMYYESAYLVVKPEYASAERELLEREARKILRSMDAPSGMKRARGISFWVTRVAPPAAVAAAAAILYFATI</sequence>
<name>A0A928Q646_9FIRM</name>
<dbReference type="RefSeq" id="WP_020073875.1">
    <property type="nucleotide sequence ID" value="NZ_JBKWRC010000003.1"/>
</dbReference>
<evidence type="ECO:0000313" key="3">
    <source>
        <dbReference type="Proteomes" id="UP000754750"/>
    </source>
</evidence>
<gene>
    <name evidence="2" type="ORF">E7512_13055</name>
</gene>
<proteinExistence type="predicted"/>
<evidence type="ECO:0008006" key="4">
    <source>
        <dbReference type="Google" id="ProtNLM"/>
    </source>
</evidence>
<reference evidence="2" key="1">
    <citation type="submission" date="2019-04" db="EMBL/GenBank/DDBJ databases">
        <title>Evolution of Biomass-Degrading Anaerobic Consortia Revealed by Metagenomics.</title>
        <authorList>
            <person name="Peng X."/>
        </authorList>
    </citation>
    <scope>NUCLEOTIDE SEQUENCE</scope>
    <source>
        <strain evidence="2">SIG551</strain>
    </source>
</reference>
<keyword evidence="1" id="KW-1133">Transmembrane helix</keyword>
<protein>
    <recommendedName>
        <fullName evidence="4">Translation initiation factor 2</fullName>
    </recommendedName>
</protein>
<feature type="transmembrane region" description="Helical" evidence="1">
    <location>
        <begin position="65"/>
        <end position="85"/>
    </location>
</feature>
<comment type="caution">
    <text evidence="2">The sequence shown here is derived from an EMBL/GenBank/DDBJ whole genome shotgun (WGS) entry which is preliminary data.</text>
</comment>
<dbReference type="AlphaFoldDB" id="A0A928Q646"/>
<keyword evidence="1" id="KW-0812">Transmembrane</keyword>
<dbReference type="Proteomes" id="UP000754750">
    <property type="component" value="Unassembled WGS sequence"/>
</dbReference>
<accession>A0A928Q646</accession>
<keyword evidence="1" id="KW-0472">Membrane</keyword>
<organism evidence="2 3">
    <name type="scientific">Faecalispora sporosphaeroides</name>
    <dbReference type="NCBI Taxonomy" id="1549"/>
    <lineage>
        <taxon>Bacteria</taxon>
        <taxon>Bacillati</taxon>
        <taxon>Bacillota</taxon>
        <taxon>Clostridia</taxon>
        <taxon>Eubacteriales</taxon>
        <taxon>Oscillospiraceae</taxon>
        <taxon>Faecalispora</taxon>
    </lineage>
</organism>
<dbReference type="EMBL" id="SVNY01000007">
    <property type="protein sequence ID" value="MBE6834480.1"/>
    <property type="molecule type" value="Genomic_DNA"/>
</dbReference>
<evidence type="ECO:0000313" key="2">
    <source>
        <dbReference type="EMBL" id="MBE6834480.1"/>
    </source>
</evidence>